<dbReference type="AlphaFoldDB" id="A0A8I2YV08"/>
<dbReference type="InterPro" id="IPR013083">
    <property type="entry name" value="Znf_RING/FYVE/PHD"/>
</dbReference>
<dbReference type="Gene3D" id="3.30.40.10">
    <property type="entry name" value="Zinc/RING finger domain, C3HC4 (zinc finger)"/>
    <property type="match status" value="1"/>
</dbReference>
<dbReference type="Proteomes" id="UP000683000">
    <property type="component" value="Unassembled WGS sequence"/>
</dbReference>
<evidence type="ECO:0000256" key="1">
    <source>
        <dbReference type="ARBA" id="ARBA00022723"/>
    </source>
</evidence>
<evidence type="ECO:0000256" key="2">
    <source>
        <dbReference type="ARBA" id="ARBA00022771"/>
    </source>
</evidence>
<evidence type="ECO:0000313" key="6">
    <source>
        <dbReference type="EMBL" id="KAG6377882.1"/>
    </source>
</evidence>
<dbReference type="SUPFAM" id="SSF57850">
    <property type="entry name" value="RING/U-box"/>
    <property type="match status" value="1"/>
</dbReference>
<dbReference type="InterPro" id="IPR001841">
    <property type="entry name" value="Znf_RING"/>
</dbReference>
<proteinExistence type="predicted"/>
<keyword evidence="3" id="KW-0862">Zinc</keyword>
<dbReference type="InterPro" id="IPR017907">
    <property type="entry name" value="Znf_RING_CS"/>
</dbReference>
<dbReference type="InterPro" id="IPR047134">
    <property type="entry name" value="RNF4"/>
</dbReference>
<dbReference type="EMBL" id="JAGFBS010000008">
    <property type="protein sequence ID" value="KAG6377882.1"/>
    <property type="molecule type" value="Genomic_DNA"/>
</dbReference>
<evidence type="ECO:0000256" key="3">
    <source>
        <dbReference type="ARBA" id="ARBA00022833"/>
    </source>
</evidence>
<comment type="caution">
    <text evidence="6">The sequence shown here is derived from an EMBL/GenBank/DDBJ whole genome shotgun (WGS) entry which is preliminary data.</text>
</comment>
<evidence type="ECO:0000256" key="4">
    <source>
        <dbReference type="PROSITE-ProRule" id="PRU00175"/>
    </source>
</evidence>
<dbReference type="GO" id="GO:0008270">
    <property type="term" value="F:zinc ion binding"/>
    <property type="evidence" value="ECO:0007669"/>
    <property type="project" value="UniProtKB-KW"/>
</dbReference>
<dbReference type="OrthoDB" id="6105938at2759"/>
<feature type="domain" description="RING-type" evidence="5">
    <location>
        <begin position="10"/>
        <end position="58"/>
    </location>
</feature>
<name>A0A8I2YV08_9AGAM</name>
<gene>
    <name evidence="6" type="ORF">JVT61DRAFT_14668</name>
</gene>
<dbReference type="PROSITE" id="PS50089">
    <property type="entry name" value="ZF_RING_2"/>
    <property type="match status" value="1"/>
</dbReference>
<dbReference type="PANTHER" id="PTHR23041">
    <property type="entry name" value="RING FINGER DOMAIN-CONTAINING"/>
    <property type="match status" value="1"/>
</dbReference>
<dbReference type="Pfam" id="PF14634">
    <property type="entry name" value="zf-RING_5"/>
    <property type="match status" value="1"/>
</dbReference>
<dbReference type="PROSITE" id="PS00518">
    <property type="entry name" value="ZF_RING_1"/>
    <property type="match status" value="1"/>
</dbReference>
<organism evidence="6 7">
    <name type="scientific">Boletus reticuloceps</name>
    <dbReference type="NCBI Taxonomy" id="495285"/>
    <lineage>
        <taxon>Eukaryota</taxon>
        <taxon>Fungi</taxon>
        <taxon>Dikarya</taxon>
        <taxon>Basidiomycota</taxon>
        <taxon>Agaricomycotina</taxon>
        <taxon>Agaricomycetes</taxon>
        <taxon>Agaricomycetidae</taxon>
        <taxon>Boletales</taxon>
        <taxon>Boletineae</taxon>
        <taxon>Boletaceae</taxon>
        <taxon>Boletoideae</taxon>
        <taxon>Boletus</taxon>
    </lineage>
</organism>
<dbReference type="PANTHER" id="PTHR23041:SF78">
    <property type="entry name" value="E3 UBIQUITIN-PROTEIN LIGASE RNF4"/>
    <property type="match status" value="1"/>
</dbReference>
<keyword evidence="2 4" id="KW-0863">Zinc-finger</keyword>
<keyword evidence="7" id="KW-1185">Reference proteome</keyword>
<reference evidence="6" key="1">
    <citation type="submission" date="2021-03" db="EMBL/GenBank/DDBJ databases">
        <title>Evolutionary innovations through gain and loss of genes in the ectomycorrhizal Boletales.</title>
        <authorList>
            <person name="Wu G."/>
            <person name="Miyauchi S."/>
            <person name="Morin E."/>
            <person name="Yang Z.-L."/>
            <person name="Xu J."/>
            <person name="Martin F.M."/>
        </authorList>
    </citation>
    <scope>NUCLEOTIDE SEQUENCE</scope>
    <source>
        <strain evidence="6">BR01</strain>
    </source>
</reference>
<protein>
    <recommendedName>
        <fullName evidence="5">RING-type domain-containing protein</fullName>
    </recommendedName>
</protein>
<evidence type="ECO:0000313" key="7">
    <source>
        <dbReference type="Proteomes" id="UP000683000"/>
    </source>
</evidence>
<accession>A0A8I2YV08</accession>
<dbReference type="SMART" id="SM00184">
    <property type="entry name" value="RING"/>
    <property type="match status" value="1"/>
</dbReference>
<evidence type="ECO:0000259" key="5">
    <source>
        <dbReference type="PROSITE" id="PS50089"/>
    </source>
</evidence>
<keyword evidence="1" id="KW-0479">Metal-binding</keyword>
<sequence length="296" mass="33991">MLIVGPNSTCDICMESYMEVAGMPHVIPCGHIFCRGCLTRMQRASLQNLLRSKCPICRQQFSSRDIHQLRVDSGGSSPTRVTPQVDTQVQRLLDDIEKMVDGHATVEEMQRAVDQCNAYHDLHPGSSLRIPLGVSRRLVTSYMEAHRKLFELASARDDIRDRLILHLEFAQTQYRTLDQVRRSEKETVLKNEEDSRTRYDEMNNRWRSSVESMTQKCQSLCEELDQLRQTNQTATHGNASNVVQSNRATTSYVVLSFALQDHHIDLIPSRRRSAVVRNSSGRVVHRSYVVFLNIFR</sequence>